<feature type="domain" description="F-box" evidence="1">
    <location>
        <begin position="1"/>
        <end position="47"/>
    </location>
</feature>
<dbReference type="SMART" id="SM00256">
    <property type="entry name" value="FBOX"/>
    <property type="match status" value="1"/>
</dbReference>
<proteinExistence type="predicted"/>
<feature type="non-terminal residue" evidence="2">
    <location>
        <position position="142"/>
    </location>
</feature>
<accession>A0AAV5T4M5</accession>
<dbReference type="Gene3D" id="1.20.1280.50">
    <property type="match status" value="1"/>
</dbReference>
<dbReference type="SUPFAM" id="SSF81383">
    <property type="entry name" value="F-box domain"/>
    <property type="match status" value="1"/>
</dbReference>
<name>A0AAV5T4M5_9BILA</name>
<organism evidence="2 3">
    <name type="scientific">Pristionchus entomophagus</name>
    <dbReference type="NCBI Taxonomy" id="358040"/>
    <lineage>
        <taxon>Eukaryota</taxon>
        <taxon>Metazoa</taxon>
        <taxon>Ecdysozoa</taxon>
        <taxon>Nematoda</taxon>
        <taxon>Chromadorea</taxon>
        <taxon>Rhabditida</taxon>
        <taxon>Rhabditina</taxon>
        <taxon>Diplogasteromorpha</taxon>
        <taxon>Diplogasteroidea</taxon>
        <taxon>Neodiplogasteridae</taxon>
        <taxon>Pristionchus</taxon>
    </lineage>
</organism>
<dbReference type="PROSITE" id="PS50181">
    <property type="entry name" value="FBOX"/>
    <property type="match status" value="1"/>
</dbReference>
<sequence>MLLRIPDDCVLDILSYLEFSDLDELSCVSRRMRDLVEYQLSRTEKKQARQLRIVENEIGHAFLLFHAARDLNFVYIIENLESSFTKYIETGALILFQKFLPHHKMTQTTLYQQIPLRLIERLEQLLYRYSFAGLYLKNVRIT</sequence>
<dbReference type="InterPro" id="IPR001810">
    <property type="entry name" value="F-box_dom"/>
</dbReference>
<protein>
    <recommendedName>
        <fullName evidence="1">F-box domain-containing protein</fullName>
    </recommendedName>
</protein>
<dbReference type="Pfam" id="PF00646">
    <property type="entry name" value="F-box"/>
    <property type="match status" value="1"/>
</dbReference>
<dbReference type="InterPro" id="IPR036047">
    <property type="entry name" value="F-box-like_dom_sf"/>
</dbReference>
<dbReference type="AlphaFoldDB" id="A0AAV5T4M5"/>
<dbReference type="EMBL" id="BTSX01000003">
    <property type="protein sequence ID" value="GMS90537.1"/>
    <property type="molecule type" value="Genomic_DNA"/>
</dbReference>
<gene>
    <name evidence="2" type="ORF">PENTCL1PPCAC_12712</name>
</gene>
<keyword evidence="3" id="KW-1185">Reference proteome</keyword>
<evidence type="ECO:0000313" key="3">
    <source>
        <dbReference type="Proteomes" id="UP001432027"/>
    </source>
</evidence>
<evidence type="ECO:0000313" key="2">
    <source>
        <dbReference type="EMBL" id="GMS90537.1"/>
    </source>
</evidence>
<evidence type="ECO:0000259" key="1">
    <source>
        <dbReference type="PROSITE" id="PS50181"/>
    </source>
</evidence>
<comment type="caution">
    <text evidence="2">The sequence shown here is derived from an EMBL/GenBank/DDBJ whole genome shotgun (WGS) entry which is preliminary data.</text>
</comment>
<reference evidence="2" key="1">
    <citation type="submission" date="2023-10" db="EMBL/GenBank/DDBJ databases">
        <title>Genome assembly of Pristionchus species.</title>
        <authorList>
            <person name="Yoshida K."/>
            <person name="Sommer R.J."/>
        </authorList>
    </citation>
    <scope>NUCLEOTIDE SEQUENCE</scope>
    <source>
        <strain evidence="2">RS0144</strain>
    </source>
</reference>
<dbReference type="Proteomes" id="UP001432027">
    <property type="component" value="Unassembled WGS sequence"/>
</dbReference>